<dbReference type="OrthoDB" id="4838614at2759"/>
<sequence length="462" mass="52759">MPRGVTIPNGDPSSTCPSPWLGGNWDGENNTNQQLQNTHACSLPTAPIPPVRNDSPISLVERSRRSSISEYSSSNDGLRIQDFEAVLATSKTKDVTVHVELSIAEDLDGLLETFCRLKRLGHFLAAEQYFKENLQRYLEVPPVMIEYADMLLEQGNYNAINQLNLEDRSFQFLDEPGYTQHAIDYKLLQTIASIHYHGNFKWAQSYFDEWETHIHELISMPISLSSLQIRHIRYILEILSDMKLHSSFLKKYPAWIKSLSNVYERLRNEGRVWDVHDLLIAAANMDTSHNRWIDNEVLSIDGLSKFLQYWTLGAYDESTYLALLDVFSVLSIACMSTNIYPPNEENTVTAKRYLLCARDLATCIQKNSLSLIKSRPYIRWILAEESFTRMSNSTSSGDLKSHLANFPGIVIWVSTLPIYIPLKRENPGWPSSSDKPFNISLLTTALKVSQELQDLRMEALCR</sequence>
<dbReference type="Proteomes" id="UP000509510">
    <property type="component" value="Chromosome I"/>
</dbReference>
<organism evidence="2 3">
    <name type="scientific">Talaromyces rugulosus</name>
    <name type="common">Penicillium rugulosum</name>
    <dbReference type="NCBI Taxonomy" id="121627"/>
    <lineage>
        <taxon>Eukaryota</taxon>
        <taxon>Fungi</taxon>
        <taxon>Dikarya</taxon>
        <taxon>Ascomycota</taxon>
        <taxon>Pezizomycotina</taxon>
        <taxon>Eurotiomycetes</taxon>
        <taxon>Eurotiomycetidae</taxon>
        <taxon>Eurotiales</taxon>
        <taxon>Trichocomaceae</taxon>
        <taxon>Talaromyces</taxon>
        <taxon>Talaromyces sect. Islandici</taxon>
    </lineage>
</organism>
<name>A0A7H8QJN7_TALRU</name>
<dbReference type="EMBL" id="CP055898">
    <property type="protein sequence ID" value="QKX54154.1"/>
    <property type="molecule type" value="Genomic_DNA"/>
</dbReference>
<dbReference type="RefSeq" id="XP_035340333.1">
    <property type="nucleotide sequence ID" value="XM_035484440.1"/>
</dbReference>
<dbReference type="KEGG" id="trg:TRUGW13939_01238"/>
<evidence type="ECO:0000313" key="3">
    <source>
        <dbReference type="Proteomes" id="UP000509510"/>
    </source>
</evidence>
<reference evidence="3" key="1">
    <citation type="submission" date="2020-06" db="EMBL/GenBank/DDBJ databases">
        <title>A chromosome-scale genome assembly of Talaromyces rugulosus W13939.</title>
        <authorList>
            <person name="Wang B."/>
            <person name="Guo L."/>
            <person name="Ye K."/>
            <person name="Wang L."/>
        </authorList>
    </citation>
    <scope>NUCLEOTIDE SEQUENCE [LARGE SCALE GENOMIC DNA]</scope>
    <source>
        <strain evidence="3">W13939</strain>
    </source>
</reference>
<feature type="region of interest" description="Disordered" evidence="1">
    <location>
        <begin position="1"/>
        <end position="30"/>
    </location>
</feature>
<keyword evidence="3" id="KW-1185">Reference proteome</keyword>
<gene>
    <name evidence="2" type="ORF">TRUGW13939_01238</name>
</gene>
<dbReference type="GeneID" id="55988751"/>
<evidence type="ECO:0000256" key="1">
    <source>
        <dbReference type="SAM" id="MobiDB-lite"/>
    </source>
</evidence>
<protein>
    <submittedName>
        <fullName evidence="2">Uncharacterized protein</fullName>
    </submittedName>
</protein>
<accession>A0A7H8QJN7</accession>
<evidence type="ECO:0000313" key="2">
    <source>
        <dbReference type="EMBL" id="QKX54154.1"/>
    </source>
</evidence>
<dbReference type="AlphaFoldDB" id="A0A7H8QJN7"/>
<proteinExistence type="predicted"/>